<dbReference type="Proteomes" id="UP000068210">
    <property type="component" value="Chromosome"/>
</dbReference>
<dbReference type="KEGG" id="acx:Achr_22830"/>
<keyword evidence="3" id="KW-1185">Reference proteome</keyword>
<dbReference type="STRING" id="1328314.Achr_22830"/>
<name>A0A0C4WMQ8_9GAMM</name>
<feature type="transmembrane region" description="Helical" evidence="1">
    <location>
        <begin position="22"/>
        <end position="43"/>
    </location>
</feature>
<keyword evidence="1" id="KW-1133">Transmembrane helix</keyword>
<dbReference type="AlphaFoldDB" id="A0A0C4WMQ8"/>
<sequence>MAGTASLLGRAPAPGPGIDDPALSFGLAALLLALGLLLLWAGIRAWRICRRGLRSARHPSPSTGARKKHG</sequence>
<dbReference type="HOGENOM" id="CLU_2749083_0_0_6"/>
<keyword evidence="1" id="KW-0812">Transmembrane</keyword>
<accession>A0A0C4WMQ8</accession>
<dbReference type="EMBL" id="CP010415">
    <property type="protein sequence ID" value="AJE21724.1"/>
    <property type="molecule type" value="Genomic_DNA"/>
</dbReference>
<gene>
    <name evidence="2" type="ORF">Achr_22830</name>
</gene>
<evidence type="ECO:0000256" key="1">
    <source>
        <dbReference type="SAM" id="Phobius"/>
    </source>
</evidence>
<keyword evidence="1" id="KW-0472">Membrane</keyword>
<reference evidence="2 3" key="1">
    <citation type="journal article" date="2015" name="PLoS ONE">
        <title>Azotobacter Genomes: The Genome of Azotobacter chroococcum NCIMB 8003 (ATCC 4412).</title>
        <authorList>
            <person name="Robson R.L."/>
            <person name="Jones R."/>
            <person name="Robson R.M."/>
            <person name="Schwartz A."/>
            <person name="Richardson T.H."/>
        </authorList>
    </citation>
    <scope>NUCLEOTIDE SEQUENCE [LARGE SCALE GENOMIC DNA]</scope>
    <source>
        <strain evidence="2 3">NCIMB 8003</strain>
    </source>
</reference>
<proteinExistence type="predicted"/>
<organism evidence="2 3">
    <name type="scientific">Azotobacter chroococcum NCIMB 8003</name>
    <dbReference type="NCBI Taxonomy" id="1328314"/>
    <lineage>
        <taxon>Bacteria</taxon>
        <taxon>Pseudomonadati</taxon>
        <taxon>Pseudomonadota</taxon>
        <taxon>Gammaproteobacteria</taxon>
        <taxon>Pseudomonadales</taxon>
        <taxon>Pseudomonadaceae</taxon>
        <taxon>Azotobacter</taxon>
    </lineage>
</organism>
<evidence type="ECO:0000313" key="2">
    <source>
        <dbReference type="EMBL" id="AJE21724.1"/>
    </source>
</evidence>
<evidence type="ECO:0000313" key="3">
    <source>
        <dbReference type="Proteomes" id="UP000068210"/>
    </source>
</evidence>
<protein>
    <submittedName>
        <fullName evidence="2">Uncharacterized protein</fullName>
    </submittedName>
</protein>